<evidence type="ECO:0000313" key="2">
    <source>
        <dbReference type="Proteomes" id="UP000078540"/>
    </source>
</evidence>
<name>A0A195BBH7_9HYME</name>
<dbReference type="AlphaFoldDB" id="A0A195BBH7"/>
<dbReference type="EMBL" id="KQ976528">
    <property type="protein sequence ID" value="KYM81888.1"/>
    <property type="molecule type" value="Genomic_DNA"/>
</dbReference>
<gene>
    <name evidence="1" type="ORF">ALC53_07680</name>
</gene>
<sequence length="42" mass="4915">MANWGRYSTTYLKETHYLESPKIKVRGGDDERDNNGGVVRWD</sequence>
<proteinExistence type="predicted"/>
<keyword evidence="2" id="KW-1185">Reference proteome</keyword>
<dbReference type="Proteomes" id="UP000078540">
    <property type="component" value="Unassembled WGS sequence"/>
</dbReference>
<organism evidence="1 2">
    <name type="scientific">Atta colombica</name>
    <dbReference type="NCBI Taxonomy" id="520822"/>
    <lineage>
        <taxon>Eukaryota</taxon>
        <taxon>Metazoa</taxon>
        <taxon>Ecdysozoa</taxon>
        <taxon>Arthropoda</taxon>
        <taxon>Hexapoda</taxon>
        <taxon>Insecta</taxon>
        <taxon>Pterygota</taxon>
        <taxon>Neoptera</taxon>
        <taxon>Endopterygota</taxon>
        <taxon>Hymenoptera</taxon>
        <taxon>Apocrita</taxon>
        <taxon>Aculeata</taxon>
        <taxon>Formicoidea</taxon>
        <taxon>Formicidae</taxon>
        <taxon>Myrmicinae</taxon>
        <taxon>Atta</taxon>
    </lineage>
</organism>
<evidence type="ECO:0000313" key="1">
    <source>
        <dbReference type="EMBL" id="KYM81888.1"/>
    </source>
</evidence>
<accession>A0A195BBH7</accession>
<reference evidence="1 2" key="1">
    <citation type="submission" date="2015-09" db="EMBL/GenBank/DDBJ databases">
        <title>Atta colombica WGS genome.</title>
        <authorList>
            <person name="Nygaard S."/>
            <person name="Hu H."/>
            <person name="Boomsma J."/>
            <person name="Zhang G."/>
        </authorList>
    </citation>
    <scope>NUCLEOTIDE SEQUENCE [LARGE SCALE GENOMIC DNA]</scope>
    <source>
        <strain evidence="1">Treedump-2</strain>
        <tissue evidence="1">Whole body</tissue>
    </source>
</reference>
<protein>
    <submittedName>
        <fullName evidence="1">Uncharacterized protein</fullName>
    </submittedName>
</protein>